<dbReference type="PROSITE" id="PS51186">
    <property type="entry name" value="GNAT"/>
    <property type="match status" value="1"/>
</dbReference>
<dbReference type="InterPro" id="IPR016181">
    <property type="entry name" value="Acyl_CoA_acyltransferase"/>
</dbReference>
<accession>A0ABY4EMW2</accession>
<dbReference type="EMBL" id="CP095073">
    <property type="protein sequence ID" value="UOQ44999.1"/>
    <property type="molecule type" value="Genomic_DNA"/>
</dbReference>
<proteinExistence type="predicted"/>
<sequence length="288" mass="32820">MLAFKTLNEVPLKEAAEIWNLCFEGYSMNVSVTTEGLIQRFTADGLSVELSFIAYKDHKPAGIVLNGIREQQGKMRAWNGGTGIPVSYRGKGLGRELIEHALQLYQERDVTTASLEALSDNGRAIKLYEKMGYKKIETLLFLQQEGTLQTAANQQGFQLETSIASQAQYLKFSPKRVPWQCQWPSLRLDGELAVVKKEGEVLAYLLYKRRYDEEGRLKTILLFQTGGEEQHPAYREALEFGLGRIFQPRIHCKRMTFNFPESSCTAVKLLKGRGFETSMRQVYMEKKL</sequence>
<dbReference type="CDD" id="cd04301">
    <property type="entry name" value="NAT_SF"/>
    <property type="match status" value="1"/>
</dbReference>
<dbReference type="Gene3D" id="3.40.630.30">
    <property type="match status" value="1"/>
</dbReference>
<name>A0ABY4EMW2_9BACI</name>
<evidence type="ECO:0000259" key="1">
    <source>
        <dbReference type="PROSITE" id="PS51186"/>
    </source>
</evidence>
<dbReference type="Pfam" id="PF00583">
    <property type="entry name" value="Acetyltransf_1"/>
    <property type="match status" value="1"/>
</dbReference>
<organism evidence="2 3">
    <name type="scientific">Halobacillus salinarum</name>
    <dbReference type="NCBI Taxonomy" id="2932257"/>
    <lineage>
        <taxon>Bacteria</taxon>
        <taxon>Bacillati</taxon>
        <taxon>Bacillota</taxon>
        <taxon>Bacilli</taxon>
        <taxon>Bacillales</taxon>
        <taxon>Bacillaceae</taxon>
        <taxon>Halobacillus</taxon>
    </lineage>
</organism>
<dbReference type="PANTHER" id="PTHR43617">
    <property type="entry name" value="L-AMINO ACID N-ACETYLTRANSFERASE"/>
    <property type="match status" value="1"/>
</dbReference>
<evidence type="ECO:0000313" key="2">
    <source>
        <dbReference type="EMBL" id="UOQ44999.1"/>
    </source>
</evidence>
<keyword evidence="3" id="KW-1185">Reference proteome</keyword>
<evidence type="ECO:0000313" key="3">
    <source>
        <dbReference type="Proteomes" id="UP000831787"/>
    </source>
</evidence>
<feature type="domain" description="N-acetyltransferase" evidence="1">
    <location>
        <begin position="2"/>
        <end position="184"/>
    </location>
</feature>
<reference evidence="2 3" key="1">
    <citation type="submission" date="2022-04" db="EMBL/GenBank/DDBJ databases">
        <title>Halobacillus sp. isolated from saltern.</title>
        <authorList>
            <person name="Won M."/>
            <person name="Lee C.-M."/>
            <person name="Woen H.-Y."/>
            <person name="Kwon S.-W."/>
        </authorList>
    </citation>
    <scope>NUCLEOTIDE SEQUENCE [LARGE SCALE GENOMIC DNA]</scope>
    <source>
        <strain evidence="2 3">SSBR10-3</strain>
    </source>
</reference>
<gene>
    <name evidence="2" type="ORF">MUN89_03335</name>
</gene>
<dbReference type="RefSeq" id="WP_244711392.1">
    <property type="nucleotide sequence ID" value="NZ_CP095073.1"/>
</dbReference>
<dbReference type="InterPro" id="IPR050276">
    <property type="entry name" value="MshD_Acetyltransferase"/>
</dbReference>
<dbReference type="Proteomes" id="UP000831787">
    <property type="component" value="Chromosome"/>
</dbReference>
<dbReference type="InterPro" id="IPR000182">
    <property type="entry name" value="GNAT_dom"/>
</dbReference>
<protein>
    <submittedName>
        <fullName evidence="2">GNAT family N-acetyltransferase</fullName>
    </submittedName>
</protein>
<dbReference type="SUPFAM" id="SSF55729">
    <property type="entry name" value="Acyl-CoA N-acyltransferases (Nat)"/>
    <property type="match status" value="1"/>
</dbReference>